<evidence type="ECO:0008006" key="3">
    <source>
        <dbReference type="Google" id="ProtNLM"/>
    </source>
</evidence>
<dbReference type="Gene3D" id="3.90.70.10">
    <property type="entry name" value="Cysteine proteinases"/>
    <property type="match status" value="1"/>
</dbReference>
<organism evidence="1 2">
    <name type="scientific">Oceanirhabdus seepicola</name>
    <dbReference type="NCBI Taxonomy" id="2828781"/>
    <lineage>
        <taxon>Bacteria</taxon>
        <taxon>Bacillati</taxon>
        <taxon>Bacillota</taxon>
        <taxon>Clostridia</taxon>
        <taxon>Eubacteriales</taxon>
        <taxon>Clostridiaceae</taxon>
        <taxon>Oceanirhabdus</taxon>
    </lineage>
</organism>
<dbReference type="Proteomes" id="UP001056429">
    <property type="component" value="Unassembled WGS sequence"/>
</dbReference>
<gene>
    <name evidence="1" type="ORF">KDK92_19300</name>
</gene>
<accession>A0A9J6P6L9</accession>
<evidence type="ECO:0000313" key="2">
    <source>
        <dbReference type="Proteomes" id="UP001056429"/>
    </source>
</evidence>
<reference evidence="1" key="2">
    <citation type="submission" date="2021-04" db="EMBL/GenBank/DDBJ databases">
        <authorList>
            <person name="Dong X."/>
        </authorList>
    </citation>
    <scope>NUCLEOTIDE SEQUENCE</scope>
    <source>
        <strain evidence="1">ZWT</strain>
    </source>
</reference>
<reference evidence="1" key="1">
    <citation type="journal article" date="2021" name="mSystems">
        <title>Bacteria and Archaea Synergistically Convert Glycine Betaine to Biogenic Methane in the Formosa Cold Seep of the South China Sea.</title>
        <authorList>
            <person name="Li L."/>
            <person name="Zhang W."/>
            <person name="Zhang S."/>
            <person name="Song L."/>
            <person name="Sun Q."/>
            <person name="Zhang H."/>
            <person name="Xiang H."/>
            <person name="Dong X."/>
        </authorList>
    </citation>
    <scope>NUCLEOTIDE SEQUENCE</scope>
    <source>
        <strain evidence="1">ZWT</strain>
    </source>
</reference>
<keyword evidence="2" id="KW-1185">Reference proteome</keyword>
<evidence type="ECO:0000313" key="1">
    <source>
        <dbReference type="EMBL" id="MCM1991892.1"/>
    </source>
</evidence>
<name>A0A9J6P6L9_9CLOT</name>
<dbReference type="RefSeq" id="WP_250861026.1">
    <property type="nucleotide sequence ID" value="NZ_JAGSOJ010000004.1"/>
</dbReference>
<dbReference type="EMBL" id="JAGSOJ010000004">
    <property type="protein sequence ID" value="MCM1991892.1"/>
    <property type="molecule type" value="Genomic_DNA"/>
</dbReference>
<proteinExistence type="predicted"/>
<sequence>MKKNQKYLLGVILSLLIIISSYAAYKNYETITTERVSAFKTWTIQLREDIEENININECITIEDDKGQIVENNKIILEGNTLKIYPPEDGYMLDTKYKVTLNENIESIIDKNLKSDFKHTFETRKKLNDKDKETQKLIAWGLGYNLEEQVQNDRDYEWYIDQCNTGIHSKDNCGPSSVTMAIKWADKEFKNTAEDARNTLQSKGGWWHTDDIVCYLYMNDIDYKKVGIVTSDKLMNALNEGHILLMCIDTKYLNYNQNSEQRVGKFHTNSGGHFLIVKGYVIVDGELYFTVYDPASRNRTYNDVTLKGKDRYYKADELVESAEEWWNLFFVIKGLKDNAESEDDAN</sequence>
<protein>
    <recommendedName>
        <fullName evidence="3">Peptidase C39-like domain-containing protein</fullName>
    </recommendedName>
</protein>
<dbReference type="AlphaFoldDB" id="A0A9J6P6L9"/>
<comment type="caution">
    <text evidence="1">The sequence shown here is derived from an EMBL/GenBank/DDBJ whole genome shotgun (WGS) entry which is preliminary data.</text>
</comment>